<name>A0A2B7WZA2_9EURO</name>
<organism evidence="1 2">
    <name type="scientific">Helicocarpus griseus UAMH5409</name>
    <dbReference type="NCBI Taxonomy" id="1447875"/>
    <lineage>
        <taxon>Eukaryota</taxon>
        <taxon>Fungi</taxon>
        <taxon>Dikarya</taxon>
        <taxon>Ascomycota</taxon>
        <taxon>Pezizomycotina</taxon>
        <taxon>Eurotiomycetes</taxon>
        <taxon>Eurotiomycetidae</taxon>
        <taxon>Onygenales</taxon>
        <taxon>Ajellomycetaceae</taxon>
        <taxon>Helicocarpus</taxon>
    </lineage>
</organism>
<protein>
    <recommendedName>
        <fullName evidence="3">C2H2-type domain-containing protein</fullName>
    </recommendedName>
</protein>
<dbReference type="AlphaFoldDB" id="A0A2B7WZA2"/>
<sequence>MTPTSLLASCLKLYEELDRQKSQLPDEDWEGELGRLRTWGHQIGIYQRGQYSFNFLLRYNRSARQEFLRILECLRIELSKILEVAKGEHISYSVTDGPNISFDLIYGHVQALYTLSSRIRRDTHHDINAKCTQEDIEEYAPADKEYVRKMFPQAAERVVERSGESMARRRYYLKVYKQFCSDPDQSDNRETAAAASLPRVSVLDGSKAYGFPSPPKGWKPNELIKCPHCHYMVLLEDNSCWEAHVLSDIIPYVCTSPNCSSSELFSRQQDWASHEMRHVLDELVSTHGDGEERVVFPCPLCSLKKDAWYDLNNHVGEHLGVLAFLSLPLNRPTWESVS</sequence>
<dbReference type="PANTHER" id="PTHR35391:SF7">
    <property type="entry name" value="C2H2-TYPE DOMAIN-CONTAINING PROTEIN"/>
    <property type="match status" value="1"/>
</dbReference>
<evidence type="ECO:0008006" key="3">
    <source>
        <dbReference type="Google" id="ProtNLM"/>
    </source>
</evidence>
<proteinExistence type="predicted"/>
<dbReference type="Proteomes" id="UP000223968">
    <property type="component" value="Unassembled WGS sequence"/>
</dbReference>
<gene>
    <name evidence="1" type="ORF">AJ79_07770</name>
</gene>
<keyword evidence="2" id="KW-1185">Reference proteome</keyword>
<dbReference type="OrthoDB" id="6133115at2759"/>
<accession>A0A2B7WZA2</accession>
<evidence type="ECO:0000313" key="2">
    <source>
        <dbReference type="Proteomes" id="UP000223968"/>
    </source>
</evidence>
<evidence type="ECO:0000313" key="1">
    <source>
        <dbReference type="EMBL" id="PGH01939.1"/>
    </source>
</evidence>
<comment type="caution">
    <text evidence="1">The sequence shown here is derived from an EMBL/GenBank/DDBJ whole genome shotgun (WGS) entry which is preliminary data.</text>
</comment>
<dbReference type="EMBL" id="PDNB01000165">
    <property type="protein sequence ID" value="PGH01939.1"/>
    <property type="molecule type" value="Genomic_DNA"/>
</dbReference>
<dbReference type="STRING" id="1447875.A0A2B7WZA2"/>
<reference evidence="1 2" key="1">
    <citation type="submission" date="2017-10" db="EMBL/GenBank/DDBJ databases">
        <title>Comparative genomics in systemic dimorphic fungi from Ajellomycetaceae.</title>
        <authorList>
            <person name="Munoz J.F."/>
            <person name="Mcewen J.G."/>
            <person name="Clay O.K."/>
            <person name="Cuomo C.A."/>
        </authorList>
    </citation>
    <scope>NUCLEOTIDE SEQUENCE [LARGE SCALE GENOMIC DNA]</scope>
    <source>
        <strain evidence="1 2">UAMH5409</strain>
    </source>
</reference>
<dbReference type="PANTHER" id="PTHR35391">
    <property type="entry name" value="C2H2-TYPE DOMAIN-CONTAINING PROTEIN-RELATED"/>
    <property type="match status" value="1"/>
</dbReference>